<reference evidence="6 7" key="1">
    <citation type="submission" date="2018-03" db="EMBL/GenBank/DDBJ databases">
        <title>Bacteriophage NCPPB3778 and a type I-E CRISPR drive the evolution of the US Biological Select Agent, Rathayibacter toxicus.</title>
        <authorList>
            <person name="Davis E.W.II."/>
            <person name="Tabima J.F."/>
            <person name="Weisberg A.J."/>
            <person name="Dantas Lopes L."/>
            <person name="Wiseman M.S."/>
            <person name="Wiseman M.S."/>
            <person name="Pupko T."/>
            <person name="Belcher M.S."/>
            <person name="Sechler A.J."/>
            <person name="Tancos M.A."/>
            <person name="Schroeder B.K."/>
            <person name="Murray T.D."/>
            <person name="Luster D.G."/>
            <person name="Schneider W.L."/>
            <person name="Rogers E."/>
            <person name="Andreote F.D."/>
            <person name="Grunwald N.J."/>
            <person name="Putnam M.L."/>
            <person name="Chang J.H."/>
        </authorList>
    </citation>
    <scope>NUCLEOTIDE SEQUENCE [LARGE SCALE GENOMIC DNA]</scope>
    <source>
        <strain evidence="6 7">DSM 15933</strain>
    </source>
</reference>
<dbReference type="Gene3D" id="3.40.50.1820">
    <property type="entry name" value="alpha/beta hydrolase"/>
    <property type="match status" value="1"/>
</dbReference>
<dbReference type="EMBL" id="PZPL01000002">
    <property type="protein sequence ID" value="PTL71326.1"/>
    <property type="molecule type" value="Genomic_DNA"/>
</dbReference>
<organism evidence="6 7">
    <name type="scientific">Rathayibacter caricis DSM 15933</name>
    <dbReference type="NCBI Taxonomy" id="1328867"/>
    <lineage>
        <taxon>Bacteria</taxon>
        <taxon>Bacillati</taxon>
        <taxon>Actinomycetota</taxon>
        <taxon>Actinomycetes</taxon>
        <taxon>Micrococcales</taxon>
        <taxon>Microbacteriaceae</taxon>
        <taxon>Rathayibacter</taxon>
    </lineage>
</organism>
<feature type="active site" description="Nucleophile" evidence="4">
    <location>
        <position position="177"/>
    </location>
</feature>
<dbReference type="SUPFAM" id="SSF53474">
    <property type="entry name" value="alpha/beta-Hydrolases"/>
    <property type="match status" value="1"/>
</dbReference>
<evidence type="ECO:0000259" key="5">
    <source>
        <dbReference type="Pfam" id="PF06441"/>
    </source>
</evidence>
<feature type="active site" description="Proton acceptor" evidence="4">
    <location>
        <position position="358"/>
    </location>
</feature>
<evidence type="ECO:0000256" key="1">
    <source>
        <dbReference type="ARBA" id="ARBA00010088"/>
    </source>
</evidence>
<evidence type="ECO:0000256" key="4">
    <source>
        <dbReference type="PIRSR" id="PIRSR001112-1"/>
    </source>
</evidence>
<dbReference type="Pfam" id="PF06441">
    <property type="entry name" value="EHN"/>
    <property type="match status" value="1"/>
</dbReference>
<evidence type="ECO:0000313" key="7">
    <source>
        <dbReference type="Proteomes" id="UP000241085"/>
    </source>
</evidence>
<feature type="active site" description="Proton donor" evidence="4">
    <location>
        <position position="306"/>
    </location>
</feature>
<sequence>MSEVQPFRIDVTPVEVEDLIDRLRRTRFAEQLPGEEWAKGVPASWLRTAVQAWQEQDWSMTQDRLNAFPQIVTEIDGQRVHAIHVTSKHDEATPLLLLHGWPGSFLEFVDLIGPLVNPTAHGGDAADAFHVVIPSLPGHGFSSPLAGEGWTDLRMGDALGDLMFTLGYERFAVQGGDAGAFIGPQCARAHPDAVIGVHVNALVNFPGPDDNPDELTEAEKERVQRQQHFLAEMSGYREQQQTRPQTLAYALTDSPAGQLAWIAEKFAEWSDPHHVLTKDPAFLPTLLADASIYWFTGTAGSSANLYWETMHNPEAWTKSVSGVPTAVLVSLTQDVAIRRYAERENRIVRWTETERGGHFMALEAPEVWLEDVRAFFRSLR</sequence>
<dbReference type="GO" id="GO:0004301">
    <property type="term" value="F:epoxide hydrolase activity"/>
    <property type="evidence" value="ECO:0007669"/>
    <property type="project" value="TreeGrafter"/>
</dbReference>
<keyword evidence="7" id="KW-1185">Reference proteome</keyword>
<evidence type="ECO:0000256" key="3">
    <source>
        <dbReference type="ARBA" id="ARBA00022801"/>
    </source>
</evidence>
<dbReference type="GO" id="GO:0097176">
    <property type="term" value="P:epoxide metabolic process"/>
    <property type="evidence" value="ECO:0007669"/>
    <property type="project" value="TreeGrafter"/>
</dbReference>
<dbReference type="InterPro" id="IPR029058">
    <property type="entry name" value="AB_hydrolase_fold"/>
</dbReference>
<proteinExistence type="inferred from homology"/>
<dbReference type="PANTHER" id="PTHR21661">
    <property type="entry name" value="EPOXIDE HYDROLASE 1-RELATED"/>
    <property type="match status" value="1"/>
</dbReference>
<dbReference type="InterPro" id="IPR010497">
    <property type="entry name" value="Epoxide_hydro_N"/>
</dbReference>
<evidence type="ECO:0000256" key="2">
    <source>
        <dbReference type="ARBA" id="ARBA00022797"/>
    </source>
</evidence>
<dbReference type="PANTHER" id="PTHR21661:SF35">
    <property type="entry name" value="EPOXIDE HYDROLASE"/>
    <property type="match status" value="1"/>
</dbReference>
<dbReference type="InterPro" id="IPR016292">
    <property type="entry name" value="Epoxide_hydrolase"/>
</dbReference>
<protein>
    <submittedName>
        <fullName evidence="6">Epoxide hydrolase</fullName>
    </submittedName>
</protein>
<dbReference type="PRINTS" id="PR00412">
    <property type="entry name" value="EPOXHYDRLASE"/>
</dbReference>
<dbReference type="AlphaFoldDB" id="A0A2T4UP65"/>
<evidence type="ECO:0000313" key="6">
    <source>
        <dbReference type="EMBL" id="PTL71326.1"/>
    </source>
</evidence>
<name>A0A2T4UP65_9MICO</name>
<dbReference type="InterPro" id="IPR000639">
    <property type="entry name" value="Epox_hydrolase-like"/>
</dbReference>
<gene>
    <name evidence="6" type="ORF">C1I63_19075</name>
</gene>
<accession>A0A2T4UP65</accession>
<comment type="caution">
    <text evidence="6">The sequence shown here is derived from an EMBL/GenBank/DDBJ whole genome shotgun (WGS) entry which is preliminary data.</text>
</comment>
<keyword evidence="2" id="KW-0058">Aromatic hydrocarbons catabolism</keyword>
<comment type="similarity">
    <text evidence="1">Belongs to the peptidase S33 family.</text>
</comment>
<dbReference type="Proteomes" id="UP000241085">
    <property type="component" value="Unassembled WGS sequence"/>
</dbReference>
<dbReference type="PIRSF" id="PIRSF001112">
    <property type="entry name" value="Epoxide_hydrolase"/>
    <property type="match status" value="1"/>
</dbReference>
<feature type="domain" description="Epoxide hydrolase N-terminal" evidence="5">
    <location>
        <begin position="4"/>
        <end position="108"/>
    </location>
</feature>
<keyword evidence="3 6" id="KW-0378">Hydrolase</keyword>